<evidence type="ECO:0000313" key="1">
    <source>
        <dbReference type="EMBL" id="GAH18157.1"/>
    </source>
</evidence>
<comment type="caution">
    <text evidence="1">The sequence shown here is derived from an EMBL/GenBank/DDBJ whole genome shotgun (WGS) entry which is preliminary data.</text>
</comment>
<gene>
    <name evidence="1" type="ORF">S01H4_55366</name>
</gene>
<sequence length="48" mass="5476">PVLVPFAKGGKPLPLKRESERDLIKERGIKGERFAKLERGNHDTNLKH</sequence>
<organism evidence="1">
    <name type="scientific">marine sediment metagenome</name>
    <dbReference type="NCBI Taxonomy" id="412755"/>
    <lineage>
        <taxon>unclassified sequences</taxon>
        <taxon>metagenomes</taxon>
        <taxon>ecological metagenomes</taxon>
    </lineage>
</organism>
<protein>
    <submittedName>
        <fullName evidence="1">Uncharacterized protein</fullName>
    </submittedName>
</protein>
<name>X1DD70_9ZZZZ</name>
<dbReference type="EMBL" id="BART01031945">
    <property type="protein sequence ID" value="GAH18157.1"/>
    <property type="molecule type" value="Genomic_DNA"/>
</dbReference>
<reference evidence="1" key="1">
    <citation type="journal article" date="2014" name="Front. Microbiol.">
        <title>High frequency of phylogenetically diverse reductive dehalogenase-homologous genes in deep subseafloor sedimentary metagenomes.</title>
        <authorList>
            <person name="Kawai M."/>
            <person name="Futagami T."/>
            <person name="Toyoda A."/>
            <person name="Takaki Y."/>
            <person name="Nishi S."/>
            <person name="Hori S."/>
            <person name="Arai W."/>
            <person name="Tsubouchi T."/>
            <person name="Morono Y."/>
            <person name="Uchiyama I."/>
            <person name="Ito T."/>
            <person name="Fujiyama A."/>
            <person name="Inagaki F."/>
            <person name="Takami H."/>
        </authorList>
    </citation>
    <scope>NUCLEOTIDE SEQUENCE</scope>
    <source>
        <strain evidence="1">Expedition CK06-06</strain>
    </source>
</reference>
<proteinExistence type="predicted"/>
<feature type="non-terminal residue" evidence="1">
    <location>
        <position position="1"/>
    </location>
</feature>
<accession>X1DD70</accession>
<dbReference type="AlphaFoldDB" id="X1DD70"/>